<organism evidence="2 3">
    <name type="scientific">Collybiopsis confluens</name>
    <dbReference type="NCBI Taxonomy" id="2823264"/>
    <lineage>
        <taxon>Eukaryota</taxon>
        <taxon>Fungi</taxon>
        <taxon>Dikarya</taxon>
        <taxon>Basidiomycota</taxon>
        <taxon>Agaricomycotina</taxon>
        <taxon>Agaricomycetes</taxon>
        <taxon>Agaricomycetidae</taxon>
        <taxon>Agaricales</taxon>
        <taxon>Marasmiineae</taxon>
        <taxon>Omphalotaceae</taxon>
        <taxon>Collybiopsis</taxon>
    </lineage>
</organism>
<gene>
    <name evidence="2" type="ORF">D9757_012854</name>
</gene>
<sequence length="339" mass="39348">MPKSYEDKQHSSRSRLRHYPPPYTREDSTAARYRNRNVPVMLYDHQTQTPESSAYLWRSEREGTEERTLEMLDFHSHDDASGLLQVPRVRPIQANRPRSARKKEALKYNDRHHEEDDSEDSESATEDGSRLHDDQYHSDDDEYVMMAVTKREQREILKRRDEEAAHLTRTSYHQSRRYMAESSRYRSKKEDSKRSTTKSAGAGLFNHSRGVTVTGGRMSVVGQDQTIIEEPFSMNTPRDHPLQTPPPEEDMHNRRTNDFMEDDSEDFGPSGEHGANSSRTLDDKLRLPRRRPLPRGSQVQQRSADTDVSIFSFSEDVHINGGEIAAVKRNQTIRISRYT</sequence>
<feature type="compositionally biased region" description="Basic and acidic residues" evidence="1">
    <location>
        <begin position="102"/>
        <end position="115"/>
    </location>
</feature>
<dbReference type="AlphaFoldDB" id="A0A8H5G1P0"/>
<dbReference type="EMBL" id="JAACJN010000243">
    <property type="protein sequence ID" value="KAF5356643.1"/>
    <property type="molecule type" value="Genomic_DNA"/>
</dbReference>
<evidence type="ECO:0000313" key="3">
    <source>
        <dbReference type="Proteomes" id="UP000518752"/>
    </source>
</evidence>
<evidence type="ECO:0000256" key="1">
    <source>
        <dbReference type="SAM" id="MobiDB-lite"/>
    </source>
</evidence>
<feature type="compositionally biased region" description="Basic and acidic residues" evidence="1">
    <location>
        <begin position="249"/>
        <end position="258"/>
    </location>
</feature>
<feature type="compositionally biased region" description="Basic and acidic residues" evidence="1">
    <location>
        <begin position="127"/>
        <end position="138"/>
    </location>
</feature>
<dbReference type="Proteomes" id="UP000518752">
    <property type="component" value="Unassembled WGS sequence"/>
</dbReference>
<feature type="region of interest" description="Disordered" evidence="1">
    <location>
        <begin position="82"/>
        <end position="142"/>
    </location>
</feature>
<evidence type="ECO:0000313" key="2">
    <source>
        <dbReference type="EMBL" id="KAF5356643.1"/>
    </source>
</evidence>
<protein>
    <submittedName>
        <fullName evidence="2">Uncharacterized protein</fullName>
    </submittedName>
</protein>
<feature type="region of interest" description="Disordered" evidence="1">
    <location>
        <begin position="230"/>
        <end position="305"/>
    </location>
</feature>
<feature type="region of interest" description="Disordered" evidence="1">
    <location>
        <begin position="1"/>
        <end position="62"/>
    </location>
</feature>
<keyword evidence="3" id="KW-1185">Reference proteome</keyword>
<feature type="region of interest" description="Disordered" evidence="1">
    <location>
        <begin position="159"/>
        <end position="210"/>
    </location>
</feature>
<proteinExistence type="predicted"/>
<feature type="compositionally biased region" description="Basic and acidic residues" evidence="1">
    <location>
        <begin position="1"/>
        <end position="10"/>
    </location>
</feature>
<comment type="caution">
    <text evidence="2">The sequence shown here is derived from an EMBL/GenBank/DDBJ whole genome shotgun (WGS) entry which is preliminary data.</text>
</comment>
<name>A0A8H5G1P0_9AGAR</name>
<feature type="compositionally biased region" description="Acidic residues" evidence="1">
    <location>
        <begin position="116"/>
        <end position="125"/>
    </location>
</feature>
<dbReference type="OrthoDB" id="2960550at2759"/>
<accession>A0A8H5G1P0</accession>
<reference evidence="2 3" key="1">
    <citation type="journal article" date="2020" name="ISME J.">
        <title>Uncovering the hidden diversity of litter-decomposition mechanisms in mushroom-forming fungi.</title>
        <authorList>
            <person name="Floudas D."/>
            <person name="Bentzer J."/>
            <person name="Ahren D."/>
            <person name="Johansson T."/>
            <person name="Persson P."/>
            <person name="Tunlid A."/>
        </authorList>
    </citation>
    <scope>NUCLEOTIDE SEQUENCE [LARGE SCALE GENOMIC DNA]</scope>
    <source>
        <strain evidence="2 3">CBS 406.79</strain>
    </source>
</reference>